<dbReference type="PANTHER" id="PTHR38034">
    <property type="entry name" value="INNER MEMBRANE PROTEIN YPJD"/>
    <property type="match status" value="1"/>
</dbReference>
<gene>
    <name evidence="3" type="ORF">CGZ75_00915</name>
</gene>
<dbReference type="AlphaFoldDB" id="A0A229NZL6"/>
<feature type="transmembrane region" description="Helical" evidence="1">
    <location>
        <begin position="131"/>
        <end position="157"/>
    </location>
</feature>
<dbReference type="PANTHER" id="PTHR38034:SF1">
    <property type="entry name" value="INNER MEMBRANE PROTEIN YPJD"/>
    <property type="match status" value="1"/>
</dbReference>
<feature type="transmembrane region" description="Helical" evidence="1">
    <location>
        <begin position="36"/>
        <end position="58"/>
    </location>
</feature>
<name>A0A229NZL6_9BACL</name>
<keyword evidence="1" id="KW-1133">Transmembrane helix</keyword>
<evidence type="ECO:0000313" key="4">
    <source>
        <dbReference type="Proteomes" id="UP000215145"/>
    </source>
</evidence>
<organism evidence="3 4">
    <name type="scientific">Paenibacillus herberti</name>
    <dbReference type="NCBI Taxonomy" id="1619309"/>
    <lineage>
        <taxon>Bacteria</taxon>
        <taxon>Bacillati</taxon>
        <taxon>Bacillota</taxon>
        <taxon>Bacilli</taxon>
        <taxon>Bacillales</taxon>
        <taxon>Paenibacillaceae</taxon>
        <taxon>Paenibacillus</taxon>
    </lineage>
</organism>
<feature type="transmembrane region" description="Helical" evidence="1">
    <location>
        <begin position="6"/>
        <end position="24"/>
    </location>
</feature>
<protein>
    <submittedName>
        <fullName evidence="3">Cytochrome C assembly protein</fullName>
    </submittedName>
</protein>
<sequence length="273" mass="31611">MDTTYWLYDMILYIYALGLLFYFSDFVDANRRAKRMGAGLLVFVWMLQTGFVLSRIWGHMDMSLFSRFEYWLGVSWLLLTASLVISRFFRIEFIVFLVNLIGFSVLALNLFSNPNSEIPLEPWKLAQELLILHISLVLCSFAVLAIAAVFSGMYLFLHSRLKSRKWSRSMARLPSLDQLDRFSYRLVLIGVPLLALSLSVAVSSVIVEDRLNYLLDWKVITSFGALIMYGFYLFKRVVQHKPGMEAARWNLICFALLVLNTLINPASNFHRWS</sequence>
<accession>A0A229NZL6</accession>
<keyword evidence="1" id="KW-0472">Membrane</keyword>
<dbReference type="InterPro" id="IPR002541">
    <property type="entry name" value="Cyt_c_assembly"/>
</dbReference>
<feature type="transmembrane region" description="Helical" evidence="1">
    <location>
        <begin position="70"/>
        <end position="86"/>
    </location>
</feature>
<dbReference type="OrthoDB" id="2417400at2"/>
<dbReference type="GO" id="GO:0020037">
    <property type="term" value="F:heme binding"/>
    <property type="evidence" value="ECO:0007669"/>
    <property type="project" value="InterPro"/>
</dbReference>
<evidence type="ECO:0000313" key="3">
    <source>
        <dbReference type="EMBL" id="OXM15340.1"/>
    </source>
</evidence>
<dbReference type="RefSeq" id="WP_089522292.1">
    <property type="nucleotide sequence ID" value="NZ_NMUQ01000001.1"/>
</dbReference>
<feature type="transmembrane region" description="Helical" evidence="1">
    <location>
        <begin position="93"/>
        <end position="111"/>
    </location>
</feature>
<feature type="transmembrane region" description="Helical" evidence="1">
    <location>
        <begin position="186"/>
        <end position="207"/>
    </location>
</feature>
<dbReference type="InterPro" id="IPR052372">
    <property type="entry name" value="YpjD/HemX"/>
</dbReference>
<evidence type="ECO:0000259" key="2">
    <source>
        <dbReference type="Pfam" id="PF01578"/>
    </source>
</evidence>
<dbReference type="EMBL" id="NMUQ01000001">
    <property type="protein sequence ID" value="OXM15340.1"/>
    <property type="molecule type" value="Genomic_DNA"/>
</dbReference>
<feature type="domain" description="Cytochrome c assembly protein" evidence="2">
    <location>
        <begin position="73"/>
        <end position="263"/>
    </location>
</feature>
<comment type="caution">
    <text evidence="3">The sequence shown here is derived from an EMBL/GenBank/DDBJ whole genome shotgun (WGS) entry which is preliminary data.</text>
</comment>
<dbReference type="Proteomes" id="UP000215145">
    <property type="component" value="Unassembled WGS sequence"/>
</dbReference>
<keyword evidence="1" id="KW-0812">Transmembrane</keyword>
<feature type="transmembrane region" description="Helical" evidence="1">
    <location>
        <begin position="213"/>
        <end position="234"/>
    </location>
</feature>
<keyword evidence="4" id="KW-1185">Reference proteome</keyword>
<dbReference type="Pfam" id="PF01578">
    <property type="entry name" value="Cytochrom_C_asm"/>
    <property type="match status" value="1"/>
</dbReference>
<proteinExistence type="predicted"/>
<reference evidence="3 4" key="1">
    <citation type="submission" date="2017-07" db="EMBL/GenBank/DDBJ databases">
        <title>Paenibacillus herberti R33 genome sequencing and assembly.</title>
        <authorList>
            <person name="Su W."/>
        </authorList>
    </citation>
    <scope>NUCLEOTIDE SEQUENCE [LARGE SCALE GENOMIC DNA]</scope>
    <source>
        <strain evidence="3 4">R33</strain>
    </source>
</reference>
<dbReference type="GO" id="GO:0017004">
    <property type="term" value="P:cytochrome complex assembly"/>
    <property type="evidence" value="ECO:0007669"/>
    <property type="project" value="InterPro"/>
</dbReference>
<feature type="transmembrane region" description="Helical" evidence="1">
    <location>
        <begin position="246"/>
        <end position="263"/>
    </location>
</feature>
<evidence type="ECO:0000256" key="1">
    <source>
        <dbReference type="SAM" id="Phobius"/>
    </source>
</evidence>